<gene>
    <name evidence="1" type="ORF">D623_10009448</name>
</gene>
<sequence>MGINSGGIGVTLRHQEELLPMDPLGMDSAEQPLVEEKRIIEHLFLHVYHLLG</sequence>
<accession>S7Q9F6</accession>
<reference evidence="1 2" key="1">
    <citation type="journal article" date="2013" name="Nat. Commun.">
        <title>Genome analysis reveals insights into physiology and longevity of the Brandt's bat Myotis brandtii.</title>
        <authorList>
            <person name="Seim I."/>
            <person name="Fang X."/>
            <person name="Xiong Z."/>
            <person name="Lobanov A.V."/>
            <person name="Huang Z."/>
            <person name="Ma S."/>
            <person name="Feng Y."/>
            <person name="Turanov A.A."/>
            <person name="Zhu Y."/>
            <person name="Lenz T.L."/>
            <person name="Gerashchenko M.V."/>
            <person name="Fan D."/>
            <person name="Hee Yim S."/>
            <person name="Yao X."/>
            <person name="Jordan D."/>
            <person name="Xiong Y."/>
            <person name="Ma Y."/>
            <person name="Lyapunov A.N."/>
            <person name="Chen G."/>
            <person name="Kulakova O.I."/>
            <person name="Sun Y."/>
            <person name="Lee S.G."/>
            <person name="Bronson R.T."/>
            <person name="Moskalev A.A."/>
            <person name="Sunyaev S.R."/>
            <person name="Zhang G."/>
            <person name="Krogh A."/>
            <person name="Wang J."/>
            <person name="Gladyshev V.N."/>
        </authorList>
    </citation>
    <scope>NUCLEOTIDE SEQUENCE [LARGE SCALE GENOMIC DNA]</scope>
</reference>
<organism evidence="1 2">
    <name type="scientific">Myotis brandtii</name>
    <name type="common">Brandt's bat</name>
    <dbReference type="NCBI Taxonomy" id="109478"/>
    <lineage>
        <taxon>Eukaryota</taxon>
        <taxon>Metazoa</taxon>
        <taxon>Chordata</taxon>
        <taxon>Craniata</taxon>
        <taxon>Vertebrata</taxon>
        <taxon>Euteleostomi</taxon>
        <taxon>Mammalia</taxon>
        <taxon>Eutheria</taxon>
        <taxon>Laurasiatheria</taxon>
        <taxon>Chiroptera</taxon>
        <taxon>Yangochiroptera</taxon>
        <taxon>Vespertilionidae</taxon>
        <taxon>Myotis</taxon>
    </lineage>
</organism>
<dbReference type="EMBL" id="KE164377">
    <property type="protein sequence ID" value="EPQ17647.1"/>
    <property type="molecule type" value="Genomic_DNA"/>
</dbReference>
<evidence type="ECO:0000313" key="1">
    <source>
        <dbReference type="EMBL" id="EPQ17647.1"/>
    </source>
</evidence>
<name>S7Q9F6_MYOBR</name>
<dbReference type="Proteomes" id="UP000052978">
    <property type="component" value="Unassembled WGS sequence"/>
</dbReference>
<evidence type="ECO:0000313" key="2">
    <source>
        <dbReference type="Proteomes" id="UP000052978"/>
    </source>
</evidence>
<keyword evidence="2" id="KW-1185">Reference proteome</keyword>
<protein>
    <submittedName>
        <fullName evidence="1">Uncharacterized protein</fullName>
    </submittedName>
</protein>
<proteinExistence type="predicted"/>
<dbReference type="AlphaFoldDB" id="S7Q9F6"/>